<dbReference type="EMBL" id="BK015858">
    <property type="protein sequence ID" value="DAD69992.1"/>
    <property type="molecule type" value="Genomic_DNA"/>
</dbReference>
<reference evidence="1" key="1">
    <citation type="journal article" date="2021" name="Proc. Natl. Acad. Sci. U.S.A.">
        <title>A Catalog of Tens of Thousands of Viruses from Human Metagenomes Reveals Hidden Associations with Chronic Diseases.</title>
        <authorList>
            <person name="Tisza M.J."/>
            <person name="Buck C.B."/>
        </authorList>
    </citation>
    <scope>NUCLEOTIDE SEQUENCE</scope>
    <source>
        <strain evidence="1">CtFWA4</strain>
    </source>
</reference>
<sequence>MLHKIIPTSVFMRAGGDAFCITYSVIIYHLPAK</sequence>
<accession>A0A8S5LJI8</accession>
<organism evidence="1">
    <name type="scientific">Caudovirales sp. ctFWA4</name>
    <dbReference type="NCBI Taxonomy" id="2827628"/>
    <lineage>
        <taxon>Viruses</taxon>
        <taxon>Duplodnaviria</taxon>
        <taxon>Heunggongvirae</taxon>
        <taxon>Uroviricota</taxon>
        <taxon>Caudoviricetes</taxon>
    </lineage>
</organism>
<proteinExistence type="predicted"/>
<name>A0A8S5LJI8_9CAUD</name>
<protein>
    <submittedName>
        <fullName evidence="1">Uncharacterized protein</fullName>
    </submittedName>
</protein>
<evidence type="ECO:0000313" key="1">
    <source>
        <dbReference type="EMBL" id="DAD69992.1"/>
    </source>
</evidence>